<feature type="region of interest" description="Disordered" evidence="1">
    <location>
        <begin position="291"/>
        <end position="312"/>
    </location>
</feature>
<reference evidence="2" key="1">
    <citation type="journal article" date="2023" name="bioRxiv">
        <title>Improved chromosome-level genome assembly for marigold (Tagetes erecta).</title>
        <authorList>
            <person name="Jiang F."/>
            <person name="Yuan L."/>
            <person name="Wang S."/>
            <person name="Wang H."/>
            <person name="Xu D."/>
            <person name="Wang A."/>
            <person name="Fan W."/>
        </authorList>
    </citation>
    <scope>NUCLEOTIDE SEQUENCE</scope>
    <source>
        <strain evidence="2">WSJ</strain>
        <tissue evidence="2">Leaf</tissue>
    </source>
</reference>
<feature type="compositionally biased region" description="Basic and acidic residues" evidence="1">
    <location>
        <begin position="672"/>
        <end position="684"/>
    </location>
</feature>
<feature type="compositionally biased region" description="Basic and acidic residues" evidence="1">
    <location>
        <begin position="996"/>
        <end position="1038"/>
    </location>
</feature>
<feature type="compositionally biased region" description="Basic residues" evidence="1">
    <location>
        <begin position="799"/>
        <end position="809"/>
    </location>
</feature>
<comment type="caution">
    <text evidence="2">The sequence shown here is derived from an EMBL/GenBank/DDBJ whole genome shotgun (WGS) entry which is preliminary data.</text>
</comment>
<feature type="compositionally biased region" description="Basic and acidic residues" evidence="1">
    <location>
        <begin position="925"/>
        <end position="934"/>
    </location>
</feature>
<dbReference type="AlphaFoldDB" id="A0AAD8JZB6"/>
<feature type="compositionally biased region" description="Low complexity" evidence="1">
    <location>
        <begin position="1169"/>
        <end position="1203"/>
    </location>
</feature>
<gene>
    <name evidence="2" type="ORF">QVD17_35361</name>
</gene>
<protein>
    <submittedName>
        <fullName evidence="2">Uncharacterized protein</fullName>
    </submittedName>
</protein>
<evidence type="ECO:0000313" key="3">
    <source>
        <dbReference type="Proteomes" id="UP001229421"/>
    </source>
</evidence>
<proteinExistence type="predicted"/>
<feature type="compositionally biased region" description="Polar residues" evidence="1">
    <location>
        <begin position="1150"/>
        <end position="1164"/>
    </location>
</feature>
<feature type="compositionally biased region" description="Polar residues" evidence="1">
    <location>
        <begin position="1039"/>
        <end position="1050"/>
    </location>
</feature>
<organism evidence="2 3">
    <name type="scientific">Tagetes erecta</name>
    <name type="common">African marigold</name>
    <dbReference type="NCBI Taxonomy" id="13708"/>
    <lineage>
        <taxon>Eukaryota</taxon>
        <taxon>Viridiplantae</taxon>
        <taxon>Streptophyta</taxon>
        <taxon>Embryophyta</taxon>
        <taxon>Tracheophyta</taxon>
        <taxon>Spermatophyta</taxon>
        <taxon>Magnoliopsida</taxon>
        <taxon>eudicotyledons</taxon>
        <taxon>Gunneridae</taxon>
        <taxon>Pentapetalae</taxon>
        <taxon>asterids</taxon>
        <taxon>campanulids</taxon>
        <taxon>Asterales</taxon>
        <taxon>Asteraceae</taxon>
        <taxon>Asteroideae</taxon>
        <taxon>Heliantheae alliance</taxon>
        <taxon>Tageteae</taxon>
        <taxon>Tagetes</taxon>
    </lineage>
</organism>
<feature type="compositionally biased region" description="Basic residues" evidence="1">
    <location>
        <begin position="660"/>
        <end position="671"/>
    </location>
</feature>
<feature type="compositionally biased region" description="Basic and acidic residues" evidence="1">
    <location>
        <begin position="646"/>
        <end position="659"/>
    </location>
</feature>
<feature type="compositionally biased region" description="Polar residues" evidence="1">
    <location>
        <begin position="896"/>
        <end position="924"/>
    </location>
</feature>
<feature type="compositionally biased region" description="Basic and acidic residues" evidence="1">
    <location>
        <begin position="785"/>
        <end position="798"/>
    </location>
</feature>
<keyword evidence="3" id="KW-1185">Reference proteome</keyword>
<feature type="region of interest" description="Disordered" evidence="1">
    <location>
        <begin position="646"/>
        <end position="685"/>
    </location>
</feature>
<dbReference type="EMBL" id="JAUHHV010000009">
    <property type="protein sequence ID" value="KAK1413585.1"/>
    <property type="molecule type" value="Genomic_DNA"/>
</dbReference>
<feature type="region of interest" description="Disordered" evidence="1">
    <location>
        <begin position="1242"/>
        <end position="1269"/>
    </location>
</feature>
<sequence>MVVADVVADLWICVAYDWCLFVDGAGVIANVLNPPAEICFLVWVFGLGRTRLLVHSFRKKLKPYKHGDFSVEPQILHSPPSQSQNLKYLRKMAPAAGNDAGVSDHSVVFIDTNLDTHLAMIVSDSDTVSDFKGKVMLEHRKLFPVIGDIRVECLKVKQRGNFYHLSDSMLVKNAFDSKKRNWFVSVDVSRLEQNDGIQHLGKHHGDQLALPWVTHSHSIERQVNHGSPSVHSKTVPFVNQNVFNLDLLTSADSCKDGLKNVEEDGLCDDTRLDYELQEKLDSVKAGINSKKRTRGVHNESPLKDFLGAGPSVKKKRKTERVKNNVKASEEHIALTYDNDKVNDENAIANNFSNENNRANIGEIGLALDQVATAVPSLEGAGSETAGDVAMVVENNTQEERPAGISQMEEDSELVRKPAMENEIPSSLMRTLDCEHDAAGVTVEGHMKHSAKNKEDENEVVSTSFIEKLHNANKDAIESSSKQDVGTDGKERAGGEIDKYKNDSEVSLTQKPELKLPGRKKGTMGSESIGEGKRRKSKKLFKHSDNLVGISSTVPASVIDERQMIEDLEKTSVDAKKDDEVIVKEVGVSVENMEEKSRKEFTDTNDVVTVTNEESMLQHSESMKMNDAEIPAHEKNTSQVTAQGISDHLERQNEKMDDATKKRKKRKTKKSAGRNEEELIPKHVDGGISSTGLASIIDESKMDEVSEKTLMVAKEGDGVIVEEVDISVKNMEEKSRKEFTDTNDAVTITNEENLLHHSESITKNDAEISAHGKNTSQVTAHGISDNLERQNEKMDDAENKRKKRKSKKSAGRNEELITKHFDGDTSSTVLASVIDDSKVKEVSEKTLMDAKKSDDVIVEEVELPADYMEEKSRKEFTDANDVVTVANEENVLRHSESMMNNDAEISTLGKNSSQVNAQGISNNLEKQNEKMDDTTKKRKKRKTTRSAGRNEDELKTKYVDGDIFGNVKEGDSSLPDADRKDGDKVEEKDAQISPEGLVEKAENNDKSQDLPSKHQSNEVELESKKSQSVDHHHLPEKTLKNASASEVSKVNNEVGVPEDESHELDFRDYFTLSRRPKKVASIDNRKDMKKTKDDPRNDRSRKPVSKNVNNKVSIDNLKTPKQSSKINAQKTSKQQLTAGQANVKSLKKKSVNCSRQVKSVLNTPGTIFGDDVTSVNSDSSTRTPSGKSSSSSSSSGGSFCSQYSRRSISHIRKGQAGAGKNNVNSQSESKRLSLTTILRSSSRFKKVKSQVEDTESQPVEFVPDSQPMGM</sequence>
<accession>A0AAD8JZB6</accession>
<evidence type="ECO:0000256" key="1">
    <source>
        <dbReference type="SAM" id="MobiDB-lite"/>
    </source>
</evidence>
<feature type="compositionally biased region" description="Basic and acidic residues" evidence="1">
    <location>
        <begin position="947"/>
        <end position="959"/>
    </location>
</feature>
<feature type="region of interest" description="Disordered" evidence="1">
    <location>
        <begin position="471"/>
        <end position="536"/>
    </location>
</feature>
<feature type="compositionally biased region" description="Basic and acidic residues" evidence="1">
    <location>
        <begin position="484"/>
        <end position="503"/>
    </location>
</feature>
<feature type="region of interest" description="Disordered" evidence="1">
    <location>
        <begin position="891"/>
        <end position="1230"/>
    </location>
</feature>
<dbReference type="Proteomes" id="UP001229421">
    <property type="component" value="Unassembled WGS sequence"/>
</dbReference>
<feature type="region of interest" description="Disordered" evidence="1">
    <location>
        <begin position="770"/>
        <end position="818"/>
    </location>
</feature>
<evidence type="ECO:0000313" key="2">
    <source>
        <dbReference type="EMBL" id="KAK1413585.1"/>
    </source>
</evidence>
<feature type="compositionally biased region" description="Basic and acidic residues" evidence="1">
    <location>
        <begin position="967"/>
        <end position="989"/>
    </location>
</feature>
<name>A0AAD8JZB6_TARER</name>
<feature type="compositionally biased region" description="Basic and acidic residues" evidence="1">
    <location>
        <begin position="1082"/>
        <end position="1100"/>
    </location>
</feature>
<feature type="compositionally biased region" description="Polar residues" evidence="1">
    <location>
        <begin position="1118"/>
        <end position="1142"/>
    </location>
</feature>